<dbReference type="Proteomes" id="UP001161247">
    <property type="component" value="Chromosome 1"/>
</dbReference>
<proteinExistence type="predicted"/>
<evidence type="ECO:0000313" key="2">
    <source>
        <dbReference type="Proteomes" id="UP001161247"/>
    </source>
</evidence>
<accession>A0AAV1C9Z7</accession>
<protein>
    <submittedName>
        <fullName evidence="1">OLC1v1026923C1</fullName>
    </submittedName>
</protein>
<organism evidence="1 2">
    <name type="scientific">Oldenlandia corymbosa var. corymbosa</name>
    <dbReference type="NCBI Taxonomy" id="529605"/>
    <lineage>
        <taxon>Eukaryota</taxon>
        <taxon>Viridiplantae</taxon>
        <taxon>Streptophyta</taxon>
        <taxon>Embryophyta</taxon>
        <taxon>Tracheophyta</taxon>
        <taxon>Spermatophyta</taxon>
        <taxon>Magnoliopsida</taxon>
        <taxon>eudicotyledons</taxon>
        <taxon>Gunneridae</taxon>
        <taxon>Pentapetalae</taxon>
        <taxon>asterids</taxon>
        <taxon>lamiids</taxon>
        <taxon>Gentianales</taxon>
        <taxon>Rubiaceae</taxon>
        <taxon>Rubioideae</taxon>
        <taxon>Spermacoceae</taxon>
        <taxon>Hedyotis-Oldenlandia complex</taxon>
        <taxon>Oldenlandia</taxon>
    </lineage>
</organism>
<sequence length="155" mass="16360">MPSRGVYILADAKNTHNLAEEVPTGQFGRVILDGQHETRHGFADLAGEAALPHGWAMERSDCRGDFRLPGGGGGGANSGDGERSVEVLSDLGNYPITHGPSVNPVDVSGLIPALDENGGSECGDGFGDENERVFVSAGQEAHQKLVRRRTMEPPL</sequence>
<keyword evidence="2" id="KW-1185">Reference proteome</keyword>
<gene>
    <name evidence="1" type="ORF">OLC1_LOCUS3638</name>
</gene>
<dbReference type="EMBL" id="OX459118">
    <property type="protein sequence ID" value="CAI9091808.1"/>
    <property type="molecule type" value="Genomic_DNA"/>
</dbReference>
<evidence type="ECO:0000313" key="1">
    <source>
        <dbReference type="EMBL" id="CAI9091808.1"/>
    </source>
</evidence>
<dbReference type="AlphaFoldDB" id="A0AAV1C9Z7"/>
<reference evidence="1" key="1">
    <citation type="submission" date="2023-03" db="EMBL/GenBank/DDBJ databases">
        <authorList>
            <person name="Julca I."/>
        </authorList>
    </citation>
    <scope>NUCLEOTIDE SEQUENCE</scope>
</reference>
<name>A0AAV1C9Z7_OLDCO</name>